<accession>G0UCE7</accession>
<evidence type="ECO:0000256" key="2">
    <source>
        <dbReference type="ARBA" id="ARBA00023235"/>
    </source>
</evidence>
<gene>
    <name evidence="4" type="ORF">TVY486_1109830</name>
</gene>
<dbReference type="Gene3D" id="3.30.2350.20">
    <property type="entry name" value="TruD, catalytic domain"/>
    <property type="match status" value="2"/>
</dbReference>
<dbReference type="EC" id="4.2.1.70" evidence="4"/>
<dbReference type="SUPFAM" id="SSF55120">
    <property type="entry name" value="Pseudouridine synthase"/>
    <property type="match status" value="1"/>
</dbReference>
<dbReference type="InterPro" id="IPR020103">
    <property type="entry name" value="PsdUridine_synth_cat_dom_sf"/>
</dbReference>
<dbReference type="InterPro" id="IPR011760">
    <property type="entry name" value="PsdUridine_synth_TruD_insert"/>
</dbReference>
<dbReference type="EMBL" id="HE573027">
    <property type="protein sequence ID" value="CCC53499.1"/>
    <property type="molecule type" value="Genomic_DNA"/>
</dbReference>
<dbReference type="GO" id="GO:0004730">
    <property type="term" value="F:pseudouridylate synthase activity"/>
    <property type="evidence" value="ECO:0007669"/>
    <property type="project" value="UniProtKB-EC"/>
</dbReference>
<dbReference type="GO" id="GO:0005634">
    <property type="term" value="C:nucleus"/>
    <property type="evidence" value="ECO:0007669"/>
    <property type="project" value="TreeGrafter"/>
</dbReference>
<feature type="domain" description="TRUD" evidence="3">
    <location>
        <begin position="456"/>
        <end position="711"/>
    </location>
</feature>
<dbReference type="GO" id="GO:0003723">
    <property type="term" value="F:RNA binding"/>
    <property type="evidence" value="ECO:0007669"/>
    <property type="project" value="InterPro"/>
</dbReference>
<organism evidence="4">
    <name type="scientific">Trypanosoma vivax (strain Y486)</name>
    <dbReference type="NCBI Taxonomy" id="1055687"/>
    <lineage>
        <taxon>Eukaryota</taxon>
        <taxon>Discoba</taxon>
        <taxon>Euglenozoa</taxon>
        <taxon>Kinetoplastea</taxon>
        <taxon>Metakinetoplastina</taxon>
        <taxon>Trypanosomatida</taxon>
        <taxon>Trypanosomatidae</taxon>
        <taxon>Trypanosoma</taxon>
        <taxon>Duttonella</taxon>
    </lineage>
</organism>
<dbReference type="PROSITE" id="PS50984">
    <property type="entry name" value="TRUD"/>
    <property type="match status" value="1"/>
</dbReference>
<keyword evidence="2" id="KW-0413">Isomerase</keyword>
<dbReference type="GO" id="GO:0009982">
    <property type="term" value="F:pseudouridine synthase activity"/>
    <property type="evidence" value="ECO:0007669"/>
    <property type="project" value="InterPro"/>
</dbReference>
<evidence type="ECO:0000313" key="4">
    <source>
        <dbReference type="EMBL" id="CCC53499.1"/>
    </source>
</evidence>
<dbReference type="AlphaFoldDB" id="G0UCE7"/>
<dbReference type="Pfam" id="PF01142">
    <property type="entry name" value="TruD"/>
    <property type="match status" value="1"/>
</dbReference>
<evidence type="ECO:0000256" key="1">
    <source>
        <dbReference type="ARBA" id="ARBA00007953"/>
    </source>
</evidence>
<dbReference type="VEuPathDB" id="TriTrypDB:TvY486_1109830"/>
<sequence>MSTRVFVYFPPLPAFIPPMRSGHVRASALVITYSSKGFTIRCCCCCFSLFIFIFRGGIWNTPPPLASASIRACKSVAGSLNVPASRRRFVLRSCSEMKGVTWGASLALLEGTSWVWKVEPTRLGAIDFLAYRLGLYDGTTATPTAAHEHPERGGRRCRAERLNKLASRLSLQVAPESLVPQRNREPPRDRCGNEARSFSSLDEMQRRMREWEHERRSFLLRETEALGKEEEEAAALMRHPASLFDDEAAILSRFGMGCFVCHWTIPPLPPSLMAETQQPDDNCTEAGAEVGGNTGNYASLFSVDVKQRLGELLNEEVRDAGEVPKGSETKKPCAKGTFFLQCHLHKQHVAHSIALANIAQTLRMHPSQISVAGIKDYIGDTLQRVRLQNITPASALAANRIFRKKKWSMSLSDFSYHTEPLVPGRLYGNHFKIVLRDVTAPREHIERAIYEFGLHGFPNYYGCQRFSWFGGREDAAFAILNQNWLVFAFRFLGYTVRELTLRDLLQRAKKYPNPLQDEYRRNVVRRLRSIAVEPSELDEPPFLSCPPLGTPLASVDGGPISRKQELILLQLKGAFMDLTMVSRRMTAQRLCSYLWNQVLTLRLHHFGGQQVLLGDMIVPEAFRQVETLPEERRDWYQGAIRFIEEESERAAVAITDVVHPGFSFNGIRRPGNPVGEYFLQVCGKYHLDWYARHSQAGINDFLEPPRPIVRKPMNLRYEYDIAACKLTLEFALERGCYANVALTELMRQTRCVGADDILLLPAPEGMWDIGDRDPGYVTSMQDIYEGFQDGVGFVNDAYEPPLITDVKPWDYTAGPLFLPESADPVRKAYRWGERHLLRNMARRERDEEEMKRRLFEKPLALTLEDGEVNQYAGHTVPMPPNAKPKKIFFKVLRRQRRYPGAPKIVPRIRRGAQTRTKTAGRVPFKTISKDTWNVTW</sequence>
<reference evidence="4" key="1">
    <citation type="journal article" date="2012" name="Proc. Natl. Acad. Sci. U.S.A.">
        <title>Antigenic diversity is generated by distinct evolutionary mechanisms in African trypanosome species.</title>
        <authorList>
            <person name="Jackson A.P."/>
            <person name="Berry A."/>
            <person name="Aslett M."/>
            <person name="Allison H.C."/>
            <person name="Burton P."/>
            <person name="Vavrova-Anderson J."/>
            <person name="Brown R."/>
            <person name="Browne H."/>
            <person name="Corton N."/>
            <person name="Hauser H."/>
            <person name="Gamble J."/>
            <person name="Gilderthorp R."/>
            <person name="Marcello L."/>
            <person name="McQuillan J."/>
            <person name="Otto T.D."/>
            <person name="Quail M.A."/>
            <person name="Sanders M.J."/>
            <person name="van Tonder A."/>
            <person name="Ginger M.L."/>
            <person name="Field M.C."/>
            <person name="Barry J.D."/>
            <person name="Hertz-Fowler C."/>
            <person name="Berriman M."/>
        </authorList>
    </citation>
    <scope>NUCLEOTIDE SEQUENCE</scope>
    <source>
        <strain evidence="4">Y486</strain>
    </source>
</reference>
<name>G0UCE7_TRYVY</name>
<keyword evidence="4" id="KW-0456">Lyase</keyword>
<comment type="similarity">
    <text evidence="1">Belongs to the pseudouridine synthase TruD family.</text>
</comment>
<proteinExistence type="inferred from homology"/>
<evidence type="ECO:0000259" key="3">
    <source>
        <dbReference type="PROSITE" id="PS50984"/>
    </source>
</evidence>
<dbReference type="InterPro" id="IPR001656">
    <property type="entry name" value="PsdUridine_synth_TruD"/>
</dbReference>
<dbReference type="InterPro" id="IPR042214">
    <property type="entry name" value="TruD_catalytic"/>
</dbReference>
<dbReference type="PANTHER" id="PTHR13326">
    <property type="entry name" value="TRNA PSEUDOURIDINE SYNTHASE D"/>
    <property type="match status" value="1"/>
</dbReference>
<dbReference type="PANTHER" id="PTHR13326:SF19">
    <property type="entry name" value="PSEUDOURIDINE SYNTHASE, PUTATIVE-RELATED"/>
    <property type="match status" value="1"/>
</dbReference>
<protein>
    <submittedName>
        <fullName evidence="4">Putative tRNA pseudouridine synthase</fullName>
        <ecNumber evidence="4">4.2.1.70</ecNumber>
    </submittedName>
</protein>